<dbReference type="GO" id="GO:0000462">
    <property type="term" value="P:maturation of SSU-rRNA from tricistronic rRNA transcript (SSU-rRNA, 5.8S rRNA, LSU-rRNA)"/>
    <property type="evidence" value="ECO:0007669"/>
    <property type="project" value="InterPro"/>
</dbReference>
<comment type="subcellular location">
    <subcellularLocation>
        <location evidence="1">Nucleus</location>
        <location evidence="1">Nucleolus</location>
    </subcellularLocation>
</comment>
<dbReference type="PANTHER" id="PTHR31109:SF2">
    <property type="entry name" value="RIBOSOME BIOGENESIS PROTEIN SLX9 HOMOLOG"/>
    <property type="match status" value="1"/>
</dbReference>
<organism evidence="5">
    <name type="scientific">Auxenochlorella protothecoides</name>
    <name type="common">Green microalga</name>
    <name type="synonym">Chlorella protothecoides</name>
    <dbReference type="NCBI Taxonomy" id="3075"/>
    <lineage>
        <taxon>Eukaryota</taxon>
        <taxon>Viridiplantae</taxon>
        <taxon>Chlorophyta</taxon>
        <taxon>core chlorophytes</taxon>
        <taxon>Trebouxiophyceae</taxon>
        <taxon>Chlorellales</taxon>
        <taxon>Chlorellaceae</taxon>
        <taxon>Auxenochlorella</taxon>
    </lineage>
</organism>
<dbReference type="GO" id="GO:0005730">
    <property type="term" value="C:nucleolus"/>
    <property type="evidence" value="ECO:0007669"/>
    <property type="project" value="UniProtKB-SubCell"/>
</dbReference>
<feature type="region of interest" description="Disordered" evidence="4">
    <location>
        <begin position="78"/>
        <end position="126"/>
    </location>
</feature>
<protein>
    <recommendedName>
        <fullName evidence="7">Ribosome biogenesis protein SLX9</fullName>
    </recommendedName>
</protein>
<feature type="compositionally biased region" description="Basic residues" evidence="4">
    <location>
        <begin position="158"/>
        <end position="170"/>
    </location>
</feature>
<evidence type="ECO:0000256" key="2">
    <source>
        <dbReference type="ARBA" id="ARBA00011022"/>
    </source>
</evidence>
<feature type="region of interest" description="Disordered" evidence="4">
    <location>
        <begin position="138"/>
        <end position="176"/>
    </location>
</feature>
<dbReference type="GO" id="GO:0030688">
    <property type="term" value="C:preribosome, small subunit precursor"/>
    <property type="evidence" value="ECO:0007669"/>
    <property type="project" value="InterPro"/>
</dbReference>
<dbReference type="PANTHER" id="PTHR31109">
    <property type="entry name" value="PROTEIN FAM207A"/>
    <property type="match status" value="1"/>
</dbReference>
<dbReference type="AlphaFoldDB" id="A0A1D2A734"/>
<dbReference type="InterPro" id="IPR028160">
    <property type="entry name" value="Slx9-like"/>
</dbReference>
<feature type="region of interest" description="Disordered" evidence="4">
    <location>
        <begin position="1"/>
        <end position="33"/>
    </location>
</feature>
<evidence type="ECO:0000256" key="1">
    <source>
        <dbReference type="ARBA" id="ARBA00004604"/>
    </source>
</evidence>
<proteinExistence type="inferred from homology"/>
<dbReference type="Pfam" id="PF15341">
    <property type="entry name" value="SLX9"/>
    <property type="match status" value="1"/>
</dbReference>
<evidence type="ECO:0000256" key="4">
    <source>
        <dbReference type="SAM" id="MobiDB-lite"/>
    </source>
</evidence>
<feature type="compositionally biased region" description="Pro residues" evidence="4">
    <location>
        <begin position="145"/>
        <end position="155"/>
    </location>
</feature>
<accession>A0A1D2A734</accession>
<sequence>MGKARASIRLTTSDKTPRAASSGSAVPAHVQRKVNKKVSFLKKLSTAAAAKQLKPTSSGVKKRRRPSVALSNYSALAEALGADPSPSSRSGSGPRQRGKGVKTLKTRAALGKSEAERLKSVLSNPVFQADPLAAVRSHLEATLPSAPPPAAPTIPPAQRRKEKKARRKQRGSMEED</sequence>
<feature type="compositionally biased region" description="Basic residues" evidence="4">
    <location>
        <begin position="96"/>
        <end position="105"/>
    </location>
</feature>
<dbReference type="EMBL" id="GDKF01000873">
    <property type="protein sequence ID" value="JAT77749.1"/>
    <property type="molecule type" value="Transcribed_RNA"/>
</dbReference>
<gene>
    <name evidence="5" type="ORF">g.29444</name>
    <name evidence="6" type="ORF">g.29448</name>
</gene>
<name>A0A1D2A734_AUXPR</name>
<reference evidence="5" key="1">
    <citation type="submission" date="2015-08" db="EMBL/GenBank/DDBJ databases">
        <authorList>
            <person name="Babu N.S."/>
            <person name="Beckwith C.J."/>
            <person name="Beseler K.G."/>
            <person name="Brison A."/>
            <person name="Carone J.V."/>
            <person name="Caskin T.P."/>
            <person name="Diamond M."/>
            <person name="Durham M.E."/>
            <person name="Foxe J.M."/>
            <person name="Go M."/>
            <person name="Henderson B.A."/>
            <person name="Jones I.B."/>
            <person name="McGettigan J.A."/>
            <person name="Micheletti S.J."/>
            <person name="Nasrallah M.E."/>
            <person name="Ortiz D."/>
            <person name="Piller C.R."/>
            <person name="Privatt S.R."/>
            <person name="Schneider S.L."/>
            <person name="Sharp S."/>
            <person name="Smith T.C."/>
            <person name="Stanton J.D."/>
            <person name="Ullery H.E."/>
            <person name="Wilson R.J."/>
            <person name="Serrano M.G."/>
            <person name="Buck G."/>
            <person name="Lee V."/>
            <person name="Wang Y."/>
            <person name="Carvalho R."/>
            <person name="Voegtly L."/>
            <person name="Shi R."/>
            <person name="Duckworth R."/>
            <person name="Johnson A."/>
            <person name="Loviza R."/>
            <person name="Walstead R."/>
            <person name="Shah Z."/>
            <person name="Kiflezghi M."/>
            <person name="Wade K."/>
            <person name="Ball S.L."/>
            <person name="Bradley K.W."/>
            <person name="Asai D.J."/>
            <person name="Bowman C.A."/>
            <person name="Russell D.A."/>
            <person name="Pope W.H."/>
            <person name="Jacobs-Sera D."/>
            <person name="Hendrix R.W."/>
            <person name="Hatfull G.F."/>
        </authorList>
    </citation>
    <scope>NUCLEOTIDE SEQUENCE</scope>
</reference>
<dbReference type="GO" id="GO:0030686">
    <property type="term" value="C:90S preribosome"/>
    <property type="evidence" value="ECO:0007669"/>
    <property type="project" value="InterPro"/>
</dbReference>
<feature type="compositionally biased region" description="Polar residues" evidence="4">
    <location>
        <begin position="9"/>
        <end position="24"/>
    </location>
</feature>
<evidence type="ECO:0000256" key="3">
    <source>
        <dbReference type="ARBA" id="ARBA00023242"/>
    </source>
</evidence>
<comment type="similarity">
    <text evidence="2">Belongs to the SLX9 family.</text>
</comment>
<evidence type="ECO:0000313" key="5">
    <source>
        <dbReference type="EMBL" id="JAT74773.1"/>
    </source>
</evidence>
<evidence type="ECO:0000313" key="6">
    <source>
        <dbReference type="EMBL" id="JAT77749.1"/>
    </source>
</evidence>
<keyword evidence="3" id="KW-0539">Nucleus</keyword>
<dbReference type="EMBL" id="GDKF01003849">
    <property type="protein sequence ID" value="JAT74773.1"/>
    <property type="molecule type" value="Transcribed_RNA"/>
</dbReference>
<feature type="compositionally biased region" description="Low complexity" evidence="4">
    <location>
        <begin position="84"/>
        <end position="95"/>
    </location>
</feature>
<evidence type="ECO:0008006" key="7">
    <source>
        <dbReference type="Google" id="ProtNLM"/>
    </source>
</evidence>